<dbReference type="AlphaFoldDB" id="A0A4C1UC14"/>
<keyword evidence="2" id="KW-1185">Reference proteome</keyword>
<sequence length="133" mass="15520">MHLVEGIYYIHRVSVGTEQFLVDCRYQQSLVQLRNAFGDEAPCKMTIYNWFAEFKRGHVNPSNELRDGCPSYITLDTDDETWIYCCDPKTKQQSTVRVYRDEPKPAKVARERSAFKRIIASYFNKTGHLTTVD</sequence>
<accession>A0A4C1UC14</accession>
<proteinExistence type="predicted"/>
<dbReference type="OrthoDB" id="10017160at2759"/>
<protein>
    <recommendedName>
        <fullName evidence="3">Mos1 transposase HTH domain-containing protein</fullName>
    </recommendedName>
</protein>
<gene>
    <name evidence="1" type="ORF">EVAR_10124_1</name>
</gene>
<comment type="caution">
    <text evidence="1">The sequence shown here is derived from an EMBL/GenBank/DDBJ whole genome shotgun (WGS) entry which is preliminary data.</text>
</comment>
<dbReference type="EMBL" id="BGZK01000156">
    <property type="protein sequence ID" value="GBP24023.1"/>
    <property type="molecule type" value="Genomic_DNA"/>
</dbReference>
<evidence type="ECO:0000313" key="1">
    <source>
        <dbReference type="EMBL" id="GBP24023.1"/>
    </source>
</evidence>
<organism evidence="1 2">
    <name type="scientific">Eumeta variegata</name>
    <name type="common">Bagworm moth</name>
    <name type="synonym">Eumeta japonica</name>
    <dbReference type="NCBI Taxonomy" id="151549"/>
    <lineage>
        <taxon>Eukaryota</taxon>
        <taxon>Metazoa</taxon>
        <taxon>Ecdysozoa</taxon>
        <taxon>Arthropoda</taxon>
        <taxon>Hexapoda</taxon>
        <taxon>Insecta</taxon>
        <taxon>Pterygota</taxon>
        <taxon>Neoptera</taxon>
        <taxon>Endopterygota</taxon>
        <taxon>Lepidoptera</taxon>
        <taxon>Glossata</taxon>
        <taxon>Ditrysia</taxon>
        <taxon>Tineoidea</taxon>
        <taxon>Psychidae</taxon>
        <taxon>Oiketicinae</taxon>
        <taxon>Eumeta</taxon>
    </lineage>
</organism>
<reference evidence="1 2" key="1">
    <citation type="journal article" date="2019" name="Commun. Biol.">
        <title>The bagworm genome reveals a unique fibroin gene that provides high tensile strength.</title>
        <authorList>
            <person name="Kono N."/>
            <person name="Nakamura H."/>
            <person name="Ohtoshi R."/>
            <person name="Tomita M."/>
            <person name="Numata K."/>
            <person name="Arakawa K."/>
        </authorList>
    </citation>
    <scope>NUCLEOTIDE SEQUENCE [LARGE SCALE GENOMIC DNA]</scope>
</reference>
<name>A0A4C1UC14_EUMVA</name>
<evidence type="ECO:0008006" key="3">
    <source>
        <dbReference type="Google" id="ProtNLM"/>
    </source>
</evidence>
<dbReference type="Proteomes" id="UP000299102">
    <property type="component" value="Unassembled WGS sequence"/>
</dbReference>
<evidence type="ECO:0000313" key="2">
    <source>
        <dbReference type="Proteomes" id="UP000299102"/>
    </source>
</evidence>